<evidence type="ECO:0000313" key="5">
    <source>
        <dbReference type="EMBL" id="KAF6489955.1"/>
    </source>
</evidence>
<name>A0A7J8J0U4_MOLMO</name>
<comment type="similarity">
    <text evidence="1">Belongs to the universal ribosomal protein uL4 family.</text>
</comment>
<dbReference type="AlphaFoldDB" id="A0A7J8J0U4"/>
<dbReference type="InterPro" id="IPR023574">
    <property type="entry name" value="Ribosomal_uL4_dom_sf"/>
</dbReference>
<dbReference type="InParanoid" id="A0A7J8J0U4"/>
<dbReference type="Gene3D" id="3.40.1370.10">
    <property type="match status" value="1"/>
</dbReference>
<keyword evidence="2" id="KW-0689">Ribosomal protein</keyword>
<protein>
    <submittedName>
        <fullName evidence="5">Uncharacterized protein</fullName>
    </submittedName>
</protein>
<feature type="compositionally biased region" description="Low complexity" evidence="4">
    <location>
        <begin position="95"/>
        <end position="113"/>
    </location>
</feature>
<dbReference type="Proteomes" id="UP000550707">
    <property type="component" value="Unassembled WGS sequence"/>
</dbReference>
<dbReference type="PANTHER" id="PTHR19431">
    <property type="entry name" value="60S RIBOSOMAL PROTEIN L4"/>
    <property type="match status" value="1"/>
</dbReference>
<evidence type="ECO:0000313" key="6">
    <source>
        <dbReference type="Proteomes" id="UP000550707"/>
    </source>
</evidence>
<evidence type="ECO:0000256" key="1">
    <source>
        <dbReference type="ARBA" id="ARBA00010528"/>
    </source>
</evidence>
<sequence>MRAGKGKRRNHRRIQRRGFCIIYKEDNGIIKAFRIIPGITLLTAKNHKLWVDRAAAAPEAKSDEKGVPGKMPVVGKKGKKVAGFKEQKTPLVGKQLQLPRNQQLRRSPQNRNPPQKKRSLQHELKFVYPIKVKPL</sequence>
<dbReference type="GO" id="GO:0003735">
    <property type="term" value="F:structural constituent of ribosome"/>
    <property type="evidence" value="ECO:0007669"/>
    <property type="project" value="InterPro"/>
</dbReference>
<keyword evidence="6" id="KW-1185">Reference proteome</keyword>
<evidence type="ECO:0000256" key="3">
    <source>
        <dbReference type="ARBA" id="ARBA00023274"/>
    </source>
</evidence>
<gene>
    <name evidence="5" type="ORF">HJG59_010345</name>
</gene>
<evidence type="ECO:0000256" key="2">
    <source>
        <dbReference type="ARBA" id="ARBA00022980"/>
    </source>
</evidence>
<feature type="region of interest" description="Disordered" evidence="4">
    <location>
        <begin position="57"/>
        <end position="121"/>
    </location>
</feature>
<dbReference type="EMBL" id="JACASF010000003">
    <property type="protein sequence ID" value="KAF6489955.1"/>
    <property type="molecule type" value="Genomic_DNA"/>
</dbReference>
<dbReference type="GO" id="GO:1990904">
    <property type="term" value="C:ribonucleoprotein complex"/>
    <property type="evidence" value="ECO:0007669"/>
    <property type="project" value="UniProtKB-KW"/>
</dbReference>
<dbReference type="InterPro" id="IPR045240">
    <property type="entry name" value="Ribosomal_uL4_euk/arch"/>
</dbReference>
<dbReference type="GO" id="GO:0005840">
    <property type="term" value="C:ribosome"/>
    <property type="evidence" value="ECO:0007669"/>
    <property type="project" value="UniProtKB-KW"/>
</dbReference>
<dbReference type="GO" id="GO:0006412">
    <property type="term" value="P:translation"/>
    <property type="evidence" value="ECO:0007669"/>
    <property type="project" value="InterPro"/>
</dbReference>
<comment type="caution">
    <text evidence="5">The sequence shown here is derived from an EMBL/GenBank/DDBJ whole genome shotgun (WGS) entry which is preliminary data.</text>
</comment>
<accession>A0A7J8J0U4</accession>
<reference evidence="5 6" key="1">
    <citation type="journal article" date="2020" name="Nature">
        <title>Six reference-quality genomes reveal evolution of bat adaptations.</title>
        <authorList>
            <person name="Jebb D."/>
            <person name="Huang Z."/>
            <person name="Pippel M."/>
            <person name="Hughes G.M."/>
            <person name="Lavrichenko K."/>
            <person name="Devanna P."/>
            <person name="Winkler S."/>
            <person name="Jermiin L.S."/>
            <person name="Skirmuntt E.C."/>
            <person name="Katzourakis A."/>
            <person name="Burkitt-Gray L."/>
            <person name="Ray D.A."/>
            <person name="Sullivan K.A.M."/>
            <person name="Roscito J.G."/>
            <person name="Kirilenko B.M."/>
            <person name="Davalos L.M."/>
            <person name="Corthals A.P."/>
            <person name="Power M.L."/>
            <person name="Jones G."/>
            <person name="Ransome R.D."/>
            <person name="Dechmann D.K.N."/>
            <person name="Locatelli A.G."/>
            <person name="Puechmaille S.J."/>
            <person name="Fedrigo O."/>
            <person name="Jarvis E.D."/>
            <person name="Hiller M."/>
            <person name="Vernes S.C."/>
            <person name="Myers E.W."/>
            <person name="Teeling E.C."/>
        </authorList>
    </citation>
    <scope>NUCLEOTIDE SEQUENCE [LARGE SCALE GENOMIC DNA]</scope>
    <source>
        <strain evidence="5">MMolMol1</strain>
        <tissue evidence="5">Muscle</tissue>
    </source>
</reference>
<dbReference type="SUPFAM" id="SSF52166">
    <property type="entry name" value="Ribosomal protein L4"/>
    <property type="match status" value="1"/>
</dbReference>
<proteinExistence type="inferred from homology"/>
<keyword evidence="3" id="KW-0687">Ribonucleoprotein</keyword>
<evidence type="ECO:0000256" key="4">
    <source>
        <dbReference type="SAM" id="MobiDB-lite"/>
    </source>
</evidence>
<organism evidence="5 6">
    <name type="scientific">Molossus molossus</name>
    <name type="common">Pallas' mastiff bat</name>
    <name type="synonym">Vespertilio molossus</name>
    <dbReference type="NCBI Taxonomy" id="27622"/>
    <lineage>
        <taxon>Eukaryota</taxon>
        <taxon>Metazoa</taxon>
        <taxon>Chordata</taxon>
        <taxon>Craniata</taxon>
        <taxon>Vertebrata</taxon>
        <taxon>Euteleostomi</taxon>
        <taxon>Mammalia</taxon>
        <taxon>Eutheria</taxon>
        <taxon>Laurasiatheria</taxon>
        <taxon>Chiroptera</taxon>
        <taxon>Yangochiroptera</taxon>
        <taxon>Molossidae</taxon>
        <taxon>Molossus</taxon>
    </lineage>
</organism>